<feature type="region of interest" description="Disordered" evidence="1">
    <location>
        <begin position="819"/>
        <end position="849"/>
    </location>
</feature>
<reference evidence="3 4" key="1">
    <citation type="submission" date="2022-05" db="EMBL/GenBank/DDBJ databases">
        <authorList>
            <consortium name="Genoscope - CEA"/>
            <person name="William W."/>
        </authorList>
    </citation>
    <scope>NUCLEOTIDE SEQUENCE [LARGE SCALE GENOMIC DNA]</scope>
</reference>
<dbReference type="PANTHER" id="PTHR10334">
    <property type="entry name" value="CYSTEINE-RICH SECRETORY PROTEIN-RELATED"/>
    <property type="match status" value="1"/>
</dbReference>
<dbReference type="InterPro" id="IPR035940">
    <property type="entry name" value="CAP_sf"/>
</dbReference>
<feature type="compositionally biased region" description="Acidic residues" evidence="1">
    <location>
        <begin position="271"/>
        <end position="285"/>
    </location>
</feature>
<feature type="compositionally biased region" description="Polar residues" evidence="1">
    <location>
        <begin position="244"/>
        <end position="255"/>
    </location>
</feature>
<feature type="compositionally biased region" description="Polar residues" evidence="1">
    <location>
        <begin position="1220"/>
        <end position="1247"/>
    </location>
</feature>
<dbReference type="Pfam" id="PF00188">
    <property type="entry name" value="CAP"/>
    <property type="match status" value="2"/>
</dbReference>
<feature type="compositionally biased region" description="Basic and acidic residues" evidence="1">
    <location>
        <begin position="230"/>
        <end position="242"/>
    </location>
</feature>
<evidence type="ECO:0000313" key="4">
    <source>
        <dbReference type="Proteomes" id="UP001159405"/>
    </source>
</evidence>
<dbReference type="PRINTS" id="PR00837">
    <property type="entry name" value="V5TPXLIKE"/>
</dbReference>
<feature type="region of interest" description="Disordered" evidence="1">
    <location>
        <begin position="1049"/>
        <end position="1150"/>
    </location>
</feature>
<feature type="compositionally biased region" description="Basic and acidic residues" evidence="1">
    <location>
        <begin position="533"/>
        <end position="570"/>
    </location>
</feature>
<comment type="caution">
    <text evidence="3">The sequence shown here is derived from an EMBL/GenBank/DDBJ whole genome shotgun (WGS) entry which is preliminary data.</text>
</comment>
<dbReference type="EMBL" id="CALNXK010000003">
    <property type="protein sequence ID" value="CAH3035292.1"/>
    <property type="molecule type" value="Genomic_DNA"/>
</dbReference>
<feature type="compositionally biased region" description="Basic and acidic residues" evidence="1">
    <location>
        <begin position="833"/>
        <end position="849"/>
    </location>
</feature>
<gene>
    <name evidence="3" type="ORF">PLOB_00025090</name>
</gene>
<dbReference type="CDD" id="cd05382">
    <property type="entry name" value="CAP_GAPR1-like"/>
    <property type="match status" value="2"/>
</dbReference>
<feature type="compositionally biased region" description="Polar residues" evidence="1">
    <location>
        <begin position="370"/>
        <end position="380"/>
    </location>
</feature>
<evidence type="ECO:0000313" key="3">
    <source>
        <dbReference type="EMBL" id="CAH3035292.1"/>
    </source>
</evidence>
<feature type="compositionally biased region" description="Acidic residues" evidence="1">
    <location>
        <begin position="346"/>
        <end position="356"/>
    </location>
</feature>
<feature type="domain" description="SCP" evidence="2">
    <location>
        <begin position="1254"/>
        <end position="1385"/>
    </location>
</feature>
<feature type="compositionally biased region" description="Basic and acidic residues" evidence="1">
    <location>
        <begin position="357"/>
        <end position="369"/>
    </location>
</feature>
<feature type="compositionally biased region" description="Basic and acidic residues" evidence="1">
    <location>
        <begin position="410"/>
        <end position="429"/>
    </location>
</feature>
<feature type="compositionally biased region" description="Polar residues" evidence="1">
    <location>
        <begin position="661"/>
        <end position="671"/>
    </location>
</feature>
<dbReference type="SMART" id="SM00198">
    <property type="entry name" value="SCP"/>
    <property type="match status" value="2"/>
</dbReference>
<organism evidence="3 4">
    <name type="scientific">Porites lobata</name>
    <dbReference type="NCBI Taxonomy" id="104759"/>
    <lineage>
        <taxon>Eukaryota</taxon>
        <taxon>Metazoa</taxon>
        <taxon>Cnidaria</taxon>
        <taxon>Anthozoa</taxon>
        <taxon>Hexacorallia</taxon>
        <taxon>Scleractinia</taxon>
        <taxon>Fungiina</taxon>
        <taxon>Poritidae</taxon>
        <taxon>Porites</taxon>
    </lineage>
</organism>
<feature type="compositionally biased region" description="Acidic residues" evidence="1">
    <location>
        <begin position="207"/>
        <end position="229"/>
    </location>
</feature>
<feature type="compositionally biased region" description="Basic and acidic residues" evidence="1">
    <location>
        <begin position="465"/>
        <end position="486"/>
    </location>
</feature>
<keyword evidence="4" id="KW-1185">Reference proteome</keyword>
<feature type="compositionally biased region" description="Basic and acidic residues" evidence="1">
    <location>
        <begin position="1088"/>
        <end position="1110"/>
    </location>
</feature>
<dbReference type="InterPro" id="IPR001283">
    <property type="entry name" value="CRISP-related"/>
</dbReference>
<proteinExistence type="predicted"/>
<dbReference type="Gene3D" id="3.40.33.10">
    <property type="entry name" value="CAP"/>
    <property type="match status" value="2"/>
</dbReference>
<accession>A0ABN8MTB3</accession>
<protein>
    <recommendedName>
        <fullName evidence="2">SCP domain-containing protein</fullName>
    </recommendedName>
</protein>
<dbReference type="InterPro" id="IPR014044">
    <property type="entry name" value="CAP_dom"/>
</dbReference>
<dbReference type="Proteomes" id="UP001159405">
    <property type="component" value="Unassembled WGS sequence"/>
</dbReference>
<feature type="compositionally biased region" description="Basic and acidic residues" evidence="1">
    <location>
        <begin position="1125"/>
        <end position="1150"/>
    </location>
</feature>
<evidence type="ECO:0000259" key="2">
    <source>
        <dbReference type="SMART" id="SM00198"/>
    </source>
</evidence>
<feature type="compositionally biased region" description="Basic and acidic residues" evidence="1">
    <location>
        <begin position="623"/>
        <end position="642"/>
    </location>
</feature>
<dbReference type="SUPFAM" id="SSF55797">
    <property type="entry name" value="PR-1-like"/>
    <property type="match status" value="2"/>
</dbReference>
<feature type="compositionally biased region" description="Polar residues" evidence="1">
    <location>
        <begin position="390"/>
        <end position="409"/>
    </location>
</feature>
<evidence type="ECO:0000256" key="1">
    <source>
        <dbReference type="SAM" id="MobiDB-lite"/>
    </source>
</evidence>
<dbReference type="InterPro" id="IPR034113">
    <property type="entry name" value="SCP_GAPR1-like"/>
</dbReference>
<feature type="region of interest" description="Disordered" evidence="1">
    <location>
        <begin position="1174"/>
        <end position="1247"/>
    </location>
</feature>
<feature type="compositionally biased region" description="Basic and acidic residues" evidence="1">
    <location>
        <begin position="499"/>
        <end position="525"/>
    </location>
</feature>
<name>A0ABN8MTB3_9CNID</name>
<feature type="domain" description="SCP" evidence="2">
    <location>
        <begin position="838"/>
        <end position="970"/>
    </location>
</feature>
<sequence length="1422" mass="160452">MHADLVILDSRITPHDLRYLNAFVKPKLLEDSKAEGMMLQKNGIEDFRPLDVTLEDEEYPSNNELRYQNGIDHASVSDKSDENGGLDLQSMPEYKSETKADFNANQEAIDWIMKDPNDFNVKSYEDSSLLEDSDNFATNKDDKSETGNDNNSLLNHKNYGSKRHHASSHNGVGYYSHDAGDKLSPSDDTSIKTQRHRHAEKTQWNDNDNDQDNDFNSDELQDDYVNDDTDNAKYKDFNRDSDDNNSQETSMTNLKQRVRNQDANLFKELEDFQNVDDGGNFDESDNILGNVDEQHNEFGNTVDNSEKEDDREDESISHDENTISNTNERTDDESGNESESKHEQKDEDESETYSETGDDKENGRVETNKNEMANESQTDEASAANKYRSDNGSENQSENETDNNNASENQNHDNDNENKSQNEIQKDGGSKTQSTSKNKEENTTVSKNNNKKNDDDYGNSAIRGKAGEKDGTKGQRETTEAKDVGTDQKNLGLKTKSVSKSDKMQGIKDKTPGEINSHKEEDQRNNDGSLDESFARLEERITNEIKEFMSRNEPERSGSSKQVKEDKLDTNSESANNISKEGVGEKEGSKLGFPTAEIVGHSKSEKVGHVNRAPEQNQQTSGKSDKEHNYNEQHVVRQEKIRTAFSNAGNDKYTDKPDRSVQGSKSSANRTSTRRYHDHKGLVITTDEPLTAEKPATVKDKQQLFHHKEEQMMIKDKQNPETTHTVGFNRPALVGKIRAQRLKEEIHDIHGNSESPTTTGFRRNQPMYGPSPGIFSLADALKMQNIVSYLRGTTTHTSPPTASPSFGPNRFSLKSLYYYPMHPTPQGEPEDDSATKNDLERESLEEHNELRARHFSPPLLWSHDLSRKAQEIAQRLATKDFLTLDDLQEPQGESLSQIQYTDEHLAKKAIDKWYSEIKSYSYSYPKISPKTRHFVQIVWKGTKEMGLAFAKSPHGDNAFVVALYNPPLIEGNGHLQQNVLRPGMKNDLYSTIKRKRRSANGVFMGLKERLLGLVDSTMSFNHLALISYGFLLFLSLLLQANALGTNITQPNHSPGDINTGKKSSGVPVNTGGVFKQKTQSPNHPEIQGNRRIEVQRPVEEDGTEESREFEVSDESPVTDVLSEVTSRDSNKEEMFDTMRPYRDKDDREERRPAATTFIGKEINKQKNKGLLAAAVQSEDDKKTEYPSDDSVAEDGSRKSLEIYIAEEPADQQKRHKDNRNTQASYKTNNATAKKNDSNDNGTGIYRSNTPERNAIFQEALTAHNKFRSLHHVLPLQWNATLAEQAQNIAESVASDPSTFQGEPAGENIAQIWHDLQRAPLKATTIWYGEKKAYSFSYPVLNDKVKHFTQMIWKDTNQLGMGAAPSPSGKYVIVVALYRPLGNDSHRLRDNVQKAGQQQDVYATIKEKIFKPKGDKKDNFGKT</sequence>
<feature type="region of interest" description="Disordered" evidence="1">
    <location>
        <begin position="132"/>
        <end position="696"/>
    </location>
</feature>